<dbReference type="AlphaFoldDB" id="A0A2R4WY90"/>
<evidence type="ECO:0000313" key="1">
    <source>
        <dbReference type="EMBL" id="AWB26490.1"/>
    </source>
</evidence>
<gene>
    <name evidence="1" type="ORF">HARCEL1_01540</name>
</gene>
<dbReference type="Pfam" id="PF20575">
    <property type="entry name" value="HTH_63"/>
    <property type="match status" value="1"/>
</dbReference>
<accession>A0A2R4WY90</accession>
<dbReference type="InterPro" id="IPR046783">
    <property type="entry name" value="HTH_63"/>
</dbReference>
<protein>
    <submittedName>
        <fullName evidence="1">Uncharacterized protein</fullName>
    </submittedName>
</protein>
<dbReference type="KEGG" id="harc:HARCEL1_01540"/>
<organism evidence="1 2">
    <name type="scientific">Halococcoides cellulosivorans</name>
    <dbReference type="NCBI Taxonomy" id="1679096"/>
    <lineage>
        <taxon>Archaea</taxon>
        <taxon>Methanobacteriati</taxon>
        <taxon>Methanobacteriota</taxon>
        <taxon>Stenosarchaea group</taxon>
        <taxon>Halobacteria</taxon>
        <taxon>Halobacteriales</taxon>
        <taxon>Haloarculaceae</taxon>
        <taxon>Halococcoides</taxon>
    </lineage>
</organism>
<proteinExistence type="predicted"/>
<sequence length="158" mass="17380">MTPPSLELFVRSLHPQGAHQRQEAILERLEQLEGDDEIESFSVVVWGDQISRESVAARSLKGRYVLNRVAEFQQWALSTNVSLDSFYQTRSSGPESDVETETTIVLPVMGLAEYQDGELVQVSPCTAGETVHTVQDHVDALAAGDRPVDLQDASAQVV</sequence>
<evidence type="ECO:0000313" key="2">
    <source>
        <dbReference type="Proteomes" id="UP000244727"/>
    </source>
</evidence>
<reference evidence="1 2" key="1">
    <citation type="submission" date="2018-04" db="EMBL/GenBank/DDBJ databases">
        <title>Halococcoides cellulosivorans gen. nov., sp. nov., an extremely halophilic cellulose-utilizing haloarchaeon from hypersaline lakes.</title>
        <authorList>
            <person name="Sorokin D.Y."/>
            <person name="Toshchakov S.V."/>
            <person name="Samarov N.I."/>
            <person name="Korzhenkov A."/>
            <person name="Kublanov I.V."/>
        </authorList>
    </citation>
    <scope>NUCLEOTIDE SEQUENCE [LARGE SCALE GENOMIC DNA]</scope>
    <source>
        <strain evidence="1 2">HArcel1</strain>
    </source>
</reference>
<keyword evidence="2" id="KW-1185">Reference proteome</keyword>
<dbReference type="EMBL" id="CP028858">
    <property type="protein sequence ID" value="AWB26490.1"/>
    <property type="molecule type" value="Genomic_DNA"/>
</dbReference>
<name>A0A2R4WY90_9EURY</name>
<dbReference type="RefSeq" id="WP_108380859.1">
    <property type="nucleotide sequence ID" value="NZ_CP028858.1"/>
</dbReference>
<dbReference type="GeneID" id="36511149"/>
<dbReference type="Proteomes" id="UP000244727">
    <property type="component" value="Chromosome"/>
</dbReference>